<evidence type="ECO:0000256" key="2">
    <source>
        <dbReference type="SAM" id="MobiDB-lite"/>
    </source>
</evidence>
<evidence type="ECO:0000256" key="1">
    <source>
        <dbReference type="SAM" id="Coils"/>
    </source>
</evidence>
<dbReference type="SUPFAM" id="SSF46785">
    <property type="entry name" value="Winged helix' DNA-binding domain"/>
    <property type="match status" value="1"/>
</dbReference>
<sequence length="499" mass="56561">MTATQNVLFSLALLHANVEEDYADATFYKDDVERFLEKAKFSNGDATRILKDVQAVGTNSILMYDEKILTNPDSGKMKGFLIFADYSYDNGKYYFSFNTTKTKWGGTRITPILDVLKRNEVNPIVYNLSTFAKLSFGGQVLYEQILLATNNGKRELVYDLEGLRGIFGAEGKSMERFDALNRKHLTPGVQKINEESGIGAVFETIKQSRKIVGVKIKWTREKVCIPATEAQIAIANELIAEITLLGSKNVELLDLLREVSKMTCYNASKLIEEALAYKKAYEDDLKENDKKLQKAIETKQIKEAEKKAVLSQNTKPAELIDFLETNNNESEEETPLADHFKKHNKLSKKNRALIMEITQSFEPAEASGMLELADNIKVWENGKTFGFIVTTLREWADNGVKTLKEAEEFYKVNYNDIPEKAPSTAKTKSKESKSNVPKWSNPDYVNEASPEYIEKLIETQKILKIYKTPEGKAELAEELEKQAMLESQSKSLQERVNKL</sequence>
<keyword evidence="1" id="KW-0175">Coiled coil</keyword>
<dbReference type="InterPro" id="IPR036388">
    <property type="entry name" value="WH-like_DNA-bd_sf"/>
</dbReference>
<proteinExistence type="predicted"/>
<feature type="region of interest" description="Disordered" evidence="2">
    <location>
        <begin position="420"/>
        <end position="442"/>
    </location>
</feature>
<reference evidence="3 4" key="1">
    <citation type="submission" date="2014-05" db="EMBL/GenBank/DDBJ databases">
        <authorList>
            <person name="Daugherty S.C."/>
            <person name="Tallon L.J."/>
            <person name="Sadzewicz L."/>
            <person name="Kilian M."/>
            <person name="Tettelin H."/>
        </authorList>
    </citation>
    <scope>NUCLEOTIDE SEQUENCE [LARGE SCALE GENOMIC DNA]</scope>
    <source>
        <strain evidence="3 4">SK629</strain>
    </source>
</reference>
<dbReference type="Proteomes" id="UP000028090">
    <property type="component" value="Unassembled WGS sequence"/>
</dbReference>
<evidence type="ECO:0000313" key="3">
    <source>
        <dbReference type="EMBL" id="KEQ38503.1"/>
    </source>
</evidence>
<evidence type="ECO:0000313" key="4">
    <source>
        <dbReference type="Proteomes" id="UP000028090"/>
    </source>
</evidence>
<accession>A0A081Q6D0</accession>
<dbReference type="AlphaFoldDB" id="A0A081Q6D0"/>
<dbReference type="InterPro" id="IPR036390">
    <property type="entry name" value="WH_DNA-bd_sf"/>
</dbReference>
<protein>
    <submittedName>
        <fullName evidence="3">Initiator Replication family protein</fullName>
    </submittedName>
</protein>
<dbReference type="Gene3D" id="1.10.10.10">
    <property type="entry name" value="Winged helix-like DNA-binding domain superfamily/Winged helix DNA-binding domain"/>
    <property type="match status" value="1"/>
</dbReference>
<dbReference type="EMBL" id="JPFU01000003">
    <property type="protein sequence ID" value="KEQ38503.1"/>
    <property type="molecule type" value="Genomic_DNA"/>
</dbReference>
<dbReference type="RefSeq" id="WP_050492329.1">
    <property type="nucleotide sequence ID" value="NZ_JPFU01000003.1"/>
</dbReference>
<feature type="coiled-coil region" evidence="1">
    <location>
        <begin position="278"/>
        <end position="305"/>
    </location>
</feature>
<gene>
    <name evidence="3" type="ORF">SK629_0236</name>
</gene>
<comment type="caution">
    <text evidence="3">The sequence shown here is derived from an EMBL/GenBank/DDBJ whole genome shotgun (WGS) entry which is preliminary data.</text>
</comment>
<dbReference type="OrthoDB" id="2233133at2"/>
<organism evidence="3 4">
    <name type="scientific">Streptococcus mitis</name>
    <dbReference type="NCBI Taxonomy" id="28037"/>
    <lineage>
        <taxon>Bacteria</taxon>
        <taxon>Bacillati</taxon>
        <taxon>Bacillota</taxon>
        <taxon>Bacilli</taxon>
        <taxon>Lactobacillales</taxon>
        <taxon>Streptococcaceae</taxon>
        <taxon>Streptococcus</taxon>
        <taxon>Streptococcus mitis group</taxon>
    </lineage>
</organism>
<name>A0A081Q6D0_STRMT</name>
<dbReference type="PATRIC" id="fig|28037.95.peg.207"/>
<dbReference type="Pfam" id="PF21205">
    <property type="entry name" value="Rep3_C"/>
    <property type="match status" value="1"/>
</dbReference>